<name>A0A450XFK5_9GAMM</name>
<dbReference type="EMBL" id="CAADFM010000621">
    <property type="protein sequence ID" value="VFK28077.1"/>
    <property type="molecule type" value="Genomic_DNA"/>
</dbReference>
<proteinExistence type="predicted"/>
<evidence type="ECO:0000313" key="1">
    <source>
        <dbReference type="EMBL" id="VFK28077.1"/>
    </source>
</evidence>
<sequence length="42" mass="5009">MRFAYPPYGPESGLLFHSKISVMNHLHYPWNQCQIQILIHLQ</sequence>
<accession>A0A450XFK5</accession>
<gene>
    <name evidence="1" type="ORF">BECKLPF1236A_GA0070988_106212</name>
</gene>
<organism evidence="1">
    <name type="scientific">Candidatus Kentrum sp. LPFa</name>
    <dbReference type="NCBI Taxonomy" id="2126335"/>
    <lineage>
        <taxon>Bacteria</taxon>
        <taxon>Pseudomonadati</taxon>
        <taxon>Pseudomonadota</taxon>
        <taxon>Gammaproteobacteria</taxon>
        <taxon>Candidatus Kentrum</taxon>
    </lineage>
</organism>
<protein>
    <submittedName>
        <fullName evidence="1">Uncharacterized protein</fullName>
    </submittedName>
</protein>
<reference evidence="1" key="1">
    <citation type="submission" date="2019-02" db="EMBL/GenBank/DDBJ databases">
        <authorList>
            <person name="Gruber-Vodicka R. H."/>
            <person name="Seah K. B. B."/>
        </authorList>
    </citation>
    <scope>NUCLEOTIDE SEQUENCE</scope>
    <source>
        <strain evidence="1">BECK_S312</strain>
    </source>
</reference>
<dbReference type="AlphaFoldDB" id="A0A450XFK5"/>